<dbReference type="AlphaFoldDB" id="X1BK64"/>
<feature type="non-terminal residue" evidence="1">
    <location>
        <position position="1"/>
    </location>
</feature>
<dbReference type="EMBL" id="BART01017754">
    <property type="protein sequence ID" value="GAG81577.1"/>
    <property type="molecule type" value="Genomic_DNA"/>
</dbReference>
<gene>
    <name evidence="1" type="ORF">S01H4_33692</name>
</gene>
<name>X1BK64_9ZZZZ</name>
<organism evidence="1">
    <name type="scientific">marine sediment metagenome</name>
    <dbReference type="NCBI Taxonomy" id="412755"/>
    <lineage>
        <taxon>unclassified sequences</taxon>
        <taxon>metagenomes</taxon>
        <taxon>ecological metagenomes</taxon>
    </lineage>
</organism>
<protein>
    <submittedName>
        <fullName evidence="1">Uncharacterized protein</fullName>
    </submittedName>
</protein>
<sequence>NQGVIVLNQSLSGGMFTAANPQSVYASNSNLKVNLAGNFKWIIPPYHHVVVFPNTAASSADFPVYLLGMDLIKP</sequence>
<accession>X1BK64</accession>
<reference evidence="1" key="1">
    <citation type="journal article" date="2014" name="Front. Microbiol.">
        <title>High frequency of phylogenetically diverse reductive dehalogenase-homologous genes in deep subseafloor sedimentary metagenomes.</title>
        <authorList>
            <person name="Kawai M."/>
            <person name="Futagami T."/>
            <person name="Toyoda A."/>
            <person name="Takaki Y."/>
            <person name="Nishi S."/>
            <person name="Hori S."/>
            <person name="Arai W."/>
            <person name="Tsubouchi T."/>
            <person name="Morono Y."/>
            <person name="Uchiyama I."/>
            <person name="Ito T."/>
            <person name="Fujiyama A."/>
            <person name="Inagaki F."/>
            <person name="Takami H."/>
        </authorList>
    </citation>
    <scope>NUCLEOTIDE SEQUENCE</scope>
    <source>
        <strain evidence="1">Expedition CK06-06</strain>
    </source>
</reference>
<proteinExistence type="predicted"/>
<comment type="caution">
    <text evidence="1">The sequence shown here is derived from an EMBL/GenBank/DDBJ whole genome shotgun (WGS) entry which is preliminary data.</text>
</comment>
<evidence type="ECO:0000313" key="1">
    <source>
        <dbReference type="EMBL" id="GAG81577.1"/>
    </source>
</evidence>